<organism evidence="1 2">
    <name type="scientific">Rhamnusium bicolor</name>
    <dbReference type="NCBI Taxonomy" id="1586634"/>
    <lineage>
        <taxon>Eukaryota</taxon>
        <taxon>Metazoa</taxon>
        <taxon>Ecdysozoa</taxon>
        <taxon>Arthropoda</taxon>
        <taxon>Hexapoda</taxon>
        <taxon>Insecta</taxon>
        <taxon>Pterygota</taxon>
        <taxon>Neoptera</taxon>
        <taxon>Endopterygota</taxon>
        <taxon>Coleoptera</taxon>
        <taxon>Polyphaga</taxon>
        <taxon>Cucujiformia</taxon>
        <taxon>Chrysomeloidea</taxon>
        <taxon>Cerambycidae</taxon>
        <taxon>Lepturinae</taxon>
        <taxon>Rhagiini</taxon>
        <taxon>Rhamnusium</taxon>
    </lineage>
</organism>
<dbReference type="EMBL" id="JANEYF010000847">
    <property type="protein sequence ID" value="KAJ8967635.1"/>
    <property type="molecule type" value="Genomic_DNA"/>
</dbReference>
<dbReference type="Proteomes" id="UP001162156">
    <property type="component" value="Unassembled WGS sequence"/>
</dbReference>
<keyword evidence="2" id="KW-1185">Reference proteome</keyword>
<proteinExistence type="predicted"/>
<protein>
    <submittedName>
        <fullName evidence="1">Uncharacterized protein</fullName>
    </submittedName>
</protein>
<accession>A0AAV8ZRG2</accession>
<evidence type="ECO:0000313" key="1">
    <source>
        <dbReference type="EMBL" id="KAJ8967635.1"/>
    </source>
</evidence>
<evidence type="ECO:0000313" key="2">
    <source>
        <dbReference type="Proteomes" id="UP001162156"/>
    </source>
</evidence>
<name>A0AAV8ZRG2_9CUCU</name>
<sequence>MKMSNIWGTMWHETKKQAIQEDKYFETLGRLQRIVLIATDNPHRRKYFRSDKSVKTEQKKTAEFEMLRNSSLQ</sequence>
<reference evidence="1" key="1">
    <citation type="journal article" date="2023" name="Insect Mol. Biol.">
        <title>Genome sequencing provides insights into the evolution of gene families encoding plant cell wall-degrading enzymes in longhorned beetles.</title>
        <authorList>
            <person name="Shin N.R."/>
            <person name="Okamura Y."/>
            <person name="Kirsch R."/>
            <person name="Pauchet Y."/>
        </authorList>
    </citation>
    <scope>NUCLEOTIDE SEQUENCE</scope>
    <source>
        <strain evidence="1">RBIC_L_NR</strain>
    </source>
</reference>
<comment type="caution">
    <text evidence="1">The sequence shown here is derived from an EMBL/GenBank/DDBJ whole genome shotgun (WGS) entry which is preliminary data.</text>
</comment>
<gene>
    <name evidence="1" type="ORF">NQ314_002754</name>
</gene>
<dbReference type="AlphaFoldDB" id="A0AAV8ZRG2"/>